<comment type="subcellular location">
    <subcellularLocation>
        <location evidence="1">Membrane</location>
        <topology evidence="1">Multi-pass membrane protein</topology>
    </subcellularLocation>
</comment>
<dbReference type="GO" id="GO:0034765">
    <property type="term" value="P:regulation of monoatomic ion transmembrane transport"/>
    <property type="evidence" value="ECO:0007669"/>
    <property type="project" value="TreeGrafter"/>
</dbReference>
<dbReference type="InterPro" id="IPR014756">
    <property type="entry name" value="Ig_E-set"/>
</dbReference>
<evidence type="ECO:0000256" key="5">
    <source>
        <dbReference type="ARBA" id="ARBA00022882"/>
    </source>
</evidence>
<keyword evidence="5" id="KW-0851">Voltage-gated channel</keyword>
<dbReference type="InterPro" id="IPR041647">
    <property type="entry name" value="IRK_C"/>
</dbReference>
<dbReference type="Proteomes" id="UP000078572">
    <property type="component" value="Chromosome 1"/>
</dbReference>
<name>A0A191ZTA5_9RALS</name>
<keyword evidence="6" id="KW-0630">Potassium</keyword>
<dbReference type="STRING" id="190721.ACS15_0446"/>
<dbReference type="InterPro" id="IPR013099">
    <property type="entry name" value="K_chnl_dom"/>
</dbReference>
<dbReference type="GeneID" id="61524774"/>
<evidence type="ECO:0000256" key="7">
    <source>
        <dbReference type="ARBA" id="ARBA00022989"/>
    </source>
</evidence>
<dbReference type="PANTHER" id="PTHR11767">
    <property type="entry name" value="INWARD RECTIFIER POTASSIUM CHANNEL"/>
    <property type="match status" value="1"/>
</dbReference>
<evidence type="ECO:0000256" key="2">
    <source>
        <dbReference type="ARBA" id="ARBA00022448"/>
    </source>
</evidence>
<dbReference type="InterPro" id="IPR016449">
    <property type="entry name" value="K_chnl_inward-rec_Kir"/>
</dbReference>
<proteinExistence type="predicted"/>
<accession>A0A191ZTA5</accession>
<evidence type="ECO:0000256" key="4">
    <source>
        <dbReference type="ARBA" id="ARBA00022692"/>
    </source>
</evidence>
<keyword evidence="2" id="KW-0813">Transport</keyword>
<evidence type="ECO:0000256" key="10">
    <source>
        <dbReference type="ARBA" id="ARBA00023303"/>
    </source>
</evidence>
<dbReference type="GO" id="GO:0034702">
    <property type="term" value="C:monoatomic ion channel complex"/>
    <property type="evidence" value="ECO:0007669"/>
    <property type="project" value="UniProtKB-KW"/>
</dbReference>
<dbReference type="EMBL" id="CP016022">
    <property type="protein sequence ID" value="ANJ71326.1"/>
    <property type="molecule type" value="Genomic_DNA"/>
</dbReference>
<evidence type="ECO:0000313" key="14">
    <source>
        <dbReference type="Proteomes" id="UP000078572"/>
    </source>
</evidence>
<dbReference type="GO" id="GO:1990573">
    <property type="term" value="P:potassium ion import across plasma membrane"/>
    <property type="evidence" value="ECO:0007669"/>
    <property type="project" value="TreeGrafter"/>
</dbReference>
<evidence type="ECO:0000313" key="13">
    <source>
        <dbReference type="EMBL" id="ANJ71326.1"/>
    </source>
</evidence>
<dbReference type="PRINTS" id="PR01320">
    <property type="entry name" value="KIRCHANNEL"/>
</dbReference>
<feature type="domain" description="Inward rectifier potassium channel C-terminal" evidence="12">
    <location>
        <begin position="146"/>
        <end position="305"/>
    </location>
</feature>
<dbReference type="Gene3D" id="1.10.287.70">
    <property type="match status" value="1"/>
</dbReference>
<protein>
    <submittedName>
        <fullName evidence="13">Potassium channel protein</fullName>
    </submittedName>
</protein>
<dbReference type="GO" id="GO:0005242">
    <property type="term" value="F:inward rectifier potassium channel activity"/>
    <property type="evidence" value="ECO:0007669"/>
    <property type="project" value="InterPro"/>
</dbReference>
<keyword evidence="3" id="KW-0633">Potassium transport</keyword>
<evidence type="ECO:0000256" key="9">
    <source>
        <dbReference type="ARBA" id="ARBA00023136"/>
    </source>
</evidence>
<gene>
    <name evidence="13" type="ORF">A9Y76_01980</name>
</gene>
<keyword evidence="10 13" id="KW-0407">Ion channel</keyword>
<dbReference type="Pfam" id="PF07885">
    <property type="entry name" value="Ion_trans_2"/>
    <property type="match status" value="1"/>
</dbReference>
<keyword evidence="9" id="KW-0472">Membrane</keyword>
<feature type="domain" description="Potassium channel" evidence="11">
    <location>
        <begin position="74"/>
        <end position="139"/>
    </location>
</feature>
<organism evidence="13 14">
    <name type="scientific">Ralstonia insidiosa</name>
    <dbReference type="NCBI Taxonomy" id="190721"/>
    <lineage>
        <taxon>Bacteria</taxon>
        <taxon>Pseudomonadati</taxon>
        <taxon>Pseudomonadota</taxon>
        <taxon>Betaproteobacteria</taxon>
        <taxon>Burkholderiales</taxon>
        <taxon>Burkholderiaceae</taxon>
        <taxon>Ralstonia</taxon>
    </lineage>
</organism>
<reference evidence="14" key="1">
    <citation type="submission" date="2016-06" db="EMBL/GenBank/DDBJ databases">
        <authorList>
            <person name="Xu Y."/>
            <person name="Nagy A."/>
            <person name="Yan X."/>
            <person name="Kim S.W."/>
            <person name="Haley B."/>
            <person name="Liu N.T."/>
            <person name="Nou X."/>
        </authorList>
    </citation>
    <scope>NUCLEOTIDE SEQUENCE [LARGE SCALE GENOMIC DNA]</scope>
    <source>
        <strain evidence="14">ATCC 49129</strain>
    </source>
</reference>
<keyword evidence="8" id="KW-0406">Ion transport</keyword>
<evidence type="ECO:0000256" key="1">
    <source>
        <dbReference type="ARBA" id="ARBA00004141"/>
    </source>
</evidence>
<evidence type="ECO:0000259" key="11">
    <source>
        <dbReference type="Pfam" id="PF07885"/>
    </source>
</evidence>
<sequence>MGTKAFFSRLPRTGRRRGRKVWSGTQQVIAYGMPSLGWRDIYHHALEVNWPTFFGILAGLFLTLNAVFAGLYSLGDAAIANQSPSGFAGAFFFSVETLATVGYGDMHPQTLYAHVIATLEIFIGMSGIAMATGLVFARFSRPRAKIMFAHNAVVRPLNGKMTLMVRAANARQNVIAEATAKLRLLQDERSPEGYSIYRIRDLHLERSEHPIFLLGWVMMHVIDETSPLYNATPESLAAGDALLMLTISGSDETAAQTLQARNAWRHDEIRWGYRYVDLMRDDENGVTHVNYDNFHKIVPVDVPAEEPAQAQ</sequence>
<dbReference type="Pfam" id="PF17655">
    <property type="entry name" value="IRK_C"/>
    <property type="match status" value="1"/>
</dbReference>
<evidence type="ECO:0000256" key="3">
    <source>
        <dbReference type="ARBA" id="ARBA00022538"/>
    </source>
</evidence>
<dbReference type="Gene3D" id="2.60.40.1400">
    <property type="entry name" value="G protein-activated inward rectifier potassium channel 1"/>
    <property type="match status" value="1"/>
</dbReference>
<dbReference type="SUPFAM" id="SSF81324">
    <property type="entry name" value="Voltage-gated potassium channels"/>
    <property type="match status" value="1"/>
</dbReference>
<dbReference type="GO" id="GO:0005886">
    <property type="term" value="C:plasma membrane"/>
    <property type="evidence" value="ECO:0007669"/>
    <property type="project" value="TreeGrafter"/>
</dbReference>
<dbReference type="RefSeq" id="WP_064801592.1">
    <property type="nucleotide sequence ID" value="NZ_CP016022.1"/>
</dbReference>
<dbReference type="OrthoDB" id="9799090at2"/>
<dbReference type="PANTHER" id="PTHR11767:SF102">
    <property type="entry name" value="INWARDLY RECTIFYING POTASSIUM CHANNEL 1, ISOFORM F"/>
    <property type="match status" value="1"/>
</dbReference>
<evidence type="ECO:0000259" key="12">
    <source>
        <dbReference type="Pfam" id="PF17655"/>
    </source>
</evidence>
<dbReference type="InterPro" id="IPR013518">
    <property type="entry name" value="K_chnl_inward-rec_Kir_cyto"/>
</dbReference>
<evidence type="ECO:0000256" key="6">
    <source>
        <dbReference type="ARBA" id="ARBA00022958"/>
    </source>
</evidence>
<dbReference type="AlphaFoldDB" id="A0A191ZTA5"/>
<evidence type="ECO:0000256" key="8">
    <source>
        <dbReference type="ARBA" id="ARBA00023065"/>
    </source>
</evidence>
<keyword evidence="7" id="KW-1133">Transmembrane helix</keyword>
<keyword evidence="4" id="KW-0812">Transmembrane</keyword>
<keyword evidence="14" id="KW-1185">Reference proteome</keyword>
<dbReference type="SUPFAM" id="SSF81296">
    <property type="entry name" value="E set domains"/>
    <property type="match status" value="1"/>
</dbReference>